<gene>
    <name evidence="2" type="ORF">PHAVU_011G134900g</name>
</gene>
<dbReference type="Pfam" id="PF03108">
    <property type="entry name" value="DBD_Tnp_Mut"/>
    <property type="match status" value="1"/>
</dbReference>
<name>V7AH60_PHAVU</name>
<dbReference type="AlphaFoldDB" id="V7AH60"/>
<dbReference type="PANTHER" id="PTHR31973:SF195">
    <property type="entry name" value="MUDR FAMILY TRANSPOSASE"/>
    <property type="match status" value="1"/>
</dbReference>
<accession>V7AH60</accession>
<dbReference type="PANTHER" id="PTHR31973">
    <property type="entry name" value="POLYPROTEIN, PUTATIVE-RELATED"/>
    <property type="match status" value="1"/>
</dbReference>
<protein>
    <recommendedName>
        <fullName evidence="1">Transposase MuDR plant domain-containing protein</fullName>
    </recommendedName>
</protein>
<evidence type="ECO:0000313" key="2">
    <source>
        <dbReference type="EMBL" id="ESW04899.1"/>
    </source>
</evidence>
<keyword evidence="3" id="KW-1185">Reference proteome</keyword>
<evidence type="ECO:0000313" key="3">
    <source>
        <dbReference type="Proteomes" id="UP000000226"/>
    </source>
</evidence>
<proteinExistence type="predicted"/>
<dbReference type="Gramene" id="ESW04899">
    <property type="protein sequence ID" value="ESW04899"/>
    <property type="gene ID" value="PHAVU_011G134900g"/>
</dbReference>
<dbReference type="InterPro" id="IPR004332">
    <property type="entry name" value="Transposase_MuDR"/>
</dbReference>
<feature type="domain" description="Transposase MuDR plant" evidence="1">
    <location>
        <begin position="73"/>
        <end position="121"/>
    </location>
</feature>
<sequence>MQMDTWNVGGTSLSQHEEPIIRDIMDEISEEGENYDFDLDDEDQFNGSSSRYISSGSQSEHNIDHDFNEHMSFMSKEATLNAIKQYHIDNGYKFLVVESKPDKYVARCIHYEGGCRWRLRALLYIASPYMVDGVQDNSCYMLDRVFWSFKPCIDDFNFFKPIVQNRNIFPLAFAIVEGETQETLIWFFQLLRQYVTPQPNLCMITDRETAYDGGKNYGYMTTNLAECINFVLKGARSLPIPALVKATFEKTKTWFVERVFKIDTMLRTGHYYSEDITTLLRKNQQDSTMCFVERFSAKNSEFDVQELATPQHDCGHFQALRLPCRHVIVVCSSYHLQMATFIDPVYNLHTIRKAYQVEFHPVRNENYWSTYIEPNFIPEPHMRRKNSGRPITTRLHNEMDQSIQNKTKKMFLL</sequence>
<organism evidence="2 3">
    <name type="scientific">Phaseolus vulgaris</name>
    <name type="common">Kidney bean</name>
    <name type="synonym">French bean</name>
    <dbReference type="NCBI Taxonomy" id="3885"/>
    <lineage>
        <taxon>Eukaryota</taxon>
        <taxon>Viridiplantae</taxon>
        <taxon>Streptophyta</taxon>
        <taxon>Embryophyta</taxon>
        <taxon>Tracheophyta</taxon>
        <taxon>Spermatophyta</taxon>
        <taxon>Magnoliopsida</taxon>
        <taxon>eudicotyledons</taxon>
        <taxon>Gunneridae</taxon>
        <taxon>Pentapetalae</taxon>
        <taxon>rosids</taxon>
        <taxon>fabids</taxon>
        <taxon>Fabales</taxon>
        <taxon>Fabaceae</taxon>
        <taxon>Papilionoideae</taxon>
        <taxon>50 kb inversion clade</taxon>
        <taxon>NPAAA clade</taxon>
        <taxon>indigoferoid/millettioid clade</taxon>
        <taxon>Phaseoleae</taxon>
        <taxon>Phaseolus</taxon>
    </lineage>
</organism>
<dbReference type="Proteomes" id="UP000000226">
    <property type="component" value="Chromosome 11"/>
</dbReference>
<reference evidence="3" key="1">
    <citation type="journal article" date="2014" name="Nat. Genet.">
        <title>A reference genome for common bean and genome-wide analysis of dual domestications.</title>
        <authorList>
            <person name="Schmutz J."/>
            <person name="McClean P.E."/>
            <person name="Mamidi S."/>
            <person name="Wu G.A."/>
            <person name="Cannon S.B."/>
            <person name="Grimwood J."/>
            <person name="Jenkins J."/>
            <person name="Shu S."/>
            <person name="Song Q."/>
            <person name="Chavarro C."/>
            <person name="Torres-Torres M."/>
            <person name="Geffroy V."/>
            <person name="Moghaddam S.M."/>
            <person name="Gao D."/>
            <person name="Abernathy B."/>
            <person name="Barry K."/>
            <person name="Blair M."/>
            <person name="Brick M.A."/>
            <person name="Chovatia M."/>
            <person name="Gepts P."/>
            <person name="Goodstein D.M."/>
            <person name="Gonzales M."/>
            <person name="Hellsten U."/>
            <person name="Hyten D.L."/>
            <person name="Jia G."/>
            <person name="Kelly J.D."/>
            <person name="Kudrna D."/>
            <person name="Lee R."/>
            <person name="Richard M.M."/>
            <person name="Miklas P.N."/>
            <person name="Osorno J.M."/>
            <person name="Rodrigues J."/>
            <person name="Thareau V."/>
            <person name="Urrea C.A."/>
            <person name="Wang M."/>
            <person name="Yu Y."/>
            <person name="Zhang M."/>
            <person name="Wing R.A."/>
            <person name="Cregan P.B."/>
            <person name="Rokhsar D.S."/>
            <person name="Jackson S.A."/>
        </authorList>
    </citation>
    <scope>NUCLEOTIDE SEQUENCE [LARGE SCALE GENOMIC DNA]</scope>
    <source>
        <strain evidence="3">cv. G19833</strain>
    </source>
</reference>
<dbReference type="STRING" id="3885.V7AH60"/>
<evidence type="ECO:0000259" key="1">
    <source>
        <dbReference type="Pfam" id="PF03108"/>
    </source>
</evidence>
<dbReference type="EMBL" id="CM002298">
    <property type="protein sequence ID" value="ESW04899.1"/>
    <property type="molecule type" value="Genomic_DNA"/>
</dbReference>